<dbReference type="InterPro" id="IPR004864">
    <property type="entry name" value="LEA_2"/>
</dbReference>
<name>A0A7N0V0Y1_KALFE</name>
<evidence type="ECO:0000256" key="6">
    <source>
        <dbReference type="SAM" id="Phobius"/>
    </source>
</evidence>
<evidence type="ECO:0000256" key="5">
    <source>
        <dbReference type="SAM" id="MobiDB-lite"/>
    </source>
</evidence>
<dbReference type="PANTHER" id="PTHR31234:SF55">
    <property type="entry name" value="LATE EMBRYOGENESIS ABUNDANT (LEA) HYDROXYPROLINE-RICH GLYCOPROTEIN FAMILY"/>
    <property type="match status" value="1"/>
</dbReference>
<evidence type="ECO:0000256" key="3">
    <source>
        <dbReference type="ARBA" id="ARBA00022989"/>
    </source>
</evidence>
<dbReference type="Gramene" id="Kaladp0093s0145.2.v1.1">
    <property type="protein sequence ID" value="Kaladp0093s0145.2.v1.1.CDS.1"/>
    <property type="gene ID" value="Kaladp0093s0145.v1.1"/>
</dbReference>
<comment type="subcellular location">
    <subcellularLocation>
        <location evidence="1">Membrane</location>
        <topology evidence="1">Single-pass membrane protein</topology>
    </subcellularLocation>
</comment>
<evidence type="ECO:0000313" key="9">
    <source>
        <dbReference type="Proteomes" id="UP000594263"/>
    </source>
</evidence>
<feature type="region of interest" description="Disordered" evidence="5">
    <location>
        <begin position="1"/>
        <end position="40"/>
    </location>
</feature>
<keyword evidence="9" id="KW-1185">Reference proteome</keyword>
<accession>A0A7N0V0Y1</accession>
<keyword evidence="4 6" id="KW-0472">Membrane</keyword>
<evidence type="ECO:0000256" key="4">
    <source>
        <dbReference type="ARBA" id="ARBA00023136"/>
    </source>
</evidence>
<organism evidence="8 9">
    <name type="scientific">Kalanchoe fedtschenkoi</name>
    <name type="common">Lavender scallops</name>
    <name type="synonym">South American air plant</name>
    <dbReference type="NCBI Taxonomy" id="63787"/>
    <lineage>
        <taxon>Eukaryota</taxon>
        <taxon>Viridiplantae</taxon>
        <taxon>Streptophyta</taxon>
        <taxon>Embryophyta</taxon>
        <taxon>Tracheophyta</taxon>
        <taxon>Spermatophyta</taxon>
        <taxon>Magnoliopsida</taxon>
        <taxon>eudicotyledons</taxon>
        <taxon>Gunneridae</taxon>
        <taxon>Pentapetalae</taxon>
        <taxon>Saxifragales</taxon>
        <taxon>Crassulaceae</taxon>
        <taxon>Kalanchoe</taxon>
    </lineage>
</organism>
<proteinExistence type="predicted"/>
<reference evidence="8" key="1">
    <citation type="submission" date="2021-01" db="UniProtKB">
        <authorList>
            <consortium name="EnsemblPlants"/>
        </authorList>
    </citation>
    <scope>IDENTIFICATION</scope>
</reference>
<dbReference type="EnsemblPlants" id="Kaladp0093s0145.1.v1.1">
    <property type="protein sequence ID" value="Kaladp0093s0145.1.v1.1.CDS.1"/>
    <property type="gene ID" value="Kaladp0093s0145.v1.1"/>
</dbReference>
<evidence type="ECO:0000313" key="8">
    <source>
        <dbReference type="EnsemblPlants" id="Kaladp0093s0145.1.v1.1.CDS.1"/>
    </source>
</evidence>
<dbReference type="EnsemblPlants" id="Kaladp0093s0145.2.v1.1">
    <property type="protein sequence ID" value="Kaladp0093s0145.2.v1.1.CDS.1"/>
    <property type="gene ID" value="Kaladp0093s0145.v1.1"/>
</dbReference>
<dbReference type="InterPro" id="IPR044839">
    <property type="entry name" value="NDR1-like"/>
</dbReference>
<sequence>MGDDSRPPATGYPVHPYPPPQPASAANGYPQQPSSAYPYPAPPQQQPNPYFYHHNNNNNYQAAPPPYYVDQRRSVFLRRLIAGMMAVFIILGVILFITWLVLRPKFPEFRVDSAAVTGFNLSSSVSGAWDFRVAVSNPNSKVSITYEEVESNLAYDSAFIADNTLAPFAQGKKNLTTIRVSFAASGSYLNDRTLKALSADRSDDGVVGFEVRIFSRVLFDAGIWRIRRRLLRVFCDDLKIAIGSSGSGNMTGGAKGCRVGW</sequence>
<dbReference type="Pfam" id="PF03168">
    <property type="entry name" value="LEA_2"/>
    <property type="match status" value="1"/>
</dbReference>
<dbReference type="GO" id="GO:0005886">
    <property type="term" value="C:plasma membrane"/>
    <property type="evidence" value="ECO:0007669"/>
    <property type="project" value="TreeGrafter"/>
</dbReference>
<dbReference type="OMA" id="FFATMIC"/>
<feature type="transmembrane region" description="Helical" evidence="6">
    <location>
        <begin position="80"/>
        <end position="102"/>
    </location>
</feature>
<dbReference type="AlphaFoldDB" id="A0A7N0V0Y1"/>
<dbReference type="Proteomes" id="UP000594263">
    <property type="component" value="Unplaced"/>
</dbReference>
<protein>
    <recommendedName>
        <fullName evidence="7">Late embryogenesis abundant protein LEA-2 subgroup domain-containing protein</fullName>
    </recommendedName>
</protein>
<evidence type="ECO:0000256" key="2">
    <source>
        <dbReference type="ARBA" id="ARBA00022692"/>
    </source>
</evidence>
<keyword evidence="2 6" id="KW-0812">Transmembrane</keyword>
<dbReference type="Gramene" id="Kaladp0093s0145.1.v1.1">
    <property type="protein sequence ID" value="Kaladp0093s0145.1.v1.1.CDS.1"/>
    <property type="gene ID" value="Kaladp0093s0145.v1.1"/>
</dbReference>
<feature type="compositionally biased region" description="Low complexity" evidence="5">
    <location>
        <begin position="23"/>
        <end position="38"/>
    </location>
</feature>
<evidence type="ECO:0000259" key="7">
    <source>
        <dbReference type="Pfam" id="PF03168"/>
    </source>
</evidence>
<dbReference type="GO" id="GO:0098542">
    <property type="term" value="P:defense response to other organism"/>
    <property type="evidence" value="ECO:0007669"/>
    <property type="project" value="InterPro"/>
</dbReference>
<feature type="domain" description="Late embryogenesis abundant protein LEA-2 subgroup" evidence="7">
    <location>
        <begin position="133"/>
        <end position="228"/>
    </location>
</feature>
<dbReference type="SUPFAM" id="SSF81995">
    <property type="entry name" value="beta-sandwich domain of Sec23/24"/>
    <property type="match status" value="1"/>
</dbReference>
<dbReference type="PANTHER" id="PTHR31234">
    <property type="entry name" value="LATE EMBRYOGENESIS ABUNDANT (LEA) HYDROXYPROLINE-RICH GLYCOPROTEIN FAMILY"/>
    <property type="match status" value="1"/>
</dbReference>
<keyword evidence="3 6" id="KW-1133">Transmembrane helix</keyword>
<evidence type="ECO:0000256" key="1">
    <source>
        <dbReference type="ARBA" id="ARBA00004167"/>
    </source>
</evidence>